<feature type="non-terminal residue" evidence="11">
    <location>
        <position position="109"/>
    </location>
</feature>
<keyword evidence="12" id="KW-1185">Reference proteome</keyword>
<dbReference type="EMBL" id="CACRXK020015937">
    <property type="protein sequence ID" value="CAB4029091.1"/>
    <property type="molecule type" value="Genomic_DNA"/>
</dbReference>
<evidence type="ECO:0000256" key="7">
    <source>
        <dbReference type="ARBA" id="ARBA00022792"/>
    </source>
</evidence>
<keyword evidence="5" id="KW-0813">Transport</keyword>
<evidence type="ECO:0000256" key="3">
    <source>
        <dbReference type="ARBA" id="ARBA00010261"/>
    </source>
</evidence>
<comment type="subcellular location">
    <subcellularLocation>
        <location evidence="2">Mitochondrion inner membrane</location>
        <topology evidence="2">Peripheral membrane protein</topology>
        <orientation evidence="2">Matrix side</orientation>
    </subcellularLocation>
</comment>
<dbReference type="OrthoDB" id="286811at2759"/>
<keyword evidence="10" id="KW-0472">Membrane</keyword>
<evidence type="ECO:0000256" key="1">
    <source>
        <dbReference type="ARBA" id="ARBA00003195"/>
    </source>
</evidence>
<evidence type="ECO:0000256" key="2">
    <source>
        <dbReference type="ARBA" id="ARBA00004443"/>
    </source>
</evidence>
<evidence type="ECO:0000313" key="12">
    <source>
        <dbReference type="Proteomes" id="UP001152795"/>
    </source>
</evidence>
<accession>A0A7D9JG64</accession>
<protein>
    <submittedName>
        <fullName evidence="11">NADH dehydrogenase [ubiquinone] 1 alpha subcomplex subunit 5</fullName>
    </submittedName>
</protein>
<keyword evidence="8" id="KW-0249">Electron transport</keyword>
<gene>
    <name evidence="11" type="ORF">PACLA_8A071659</name>
</gene>
<evidence type="ECO:0000256" key="5">
    <source>
        <dbReference type="ARBA" id="ARBA00022448"/>
    </source>
</evidence>
<evidence type="ECO:0000256" key="8">
    <source>
        <dbReference type="ARBA" id="ARBA00022982"/>
    </source>
</evidence>
<organism evidence="11 12">
    <name type="scientific">Paramuricea clavata</name>
    <name type="common">Red gorgonian</name>
    <name type="synonym">Violescent sea-whip</name>
    <dbReference type="NCBI Taxonomy" id="317549"/>
    <lineage>
        <taxon>Eukaryota</taxon>
        <taxon>Metazoa</taxon>
        <taxon>Cnidaria</taxon>
        <taxon>Anthozoa</taxon>
        <taxon>Octocorallia</taxon>
        <taxon>Malacalcyonacea</taxon>
        <taxon>Plexauridae</taxon>
        <taxon>Paramuricea</taxon>
    </lineage>
</organism>
<comment type="caution">
    <text evidence="11">The sequence shown here is derived from an EMBL/GenBank/DDBJ whole genome shotgun (WGS) entry which is preliminary data.</text>
</comment>
<evidence type="ECO:0000256" key="10">
    <source>
        <dbReference type="ARBA" id="ARBA00023136"/>
    </source>
</evidence>
<dbReference type="AlphaFoldDB" id="A0A7D9JG64"/>
<sequence>TTGLTGLAVSKNPRETLVSVYNKTLDVLSTMPSTAVYRTSTENLTKQRMKLVEMEANIEELEKKIGCGQIEEVIEQANDELSLAQKMSEWQPWGPLETEAPPDQWKWPI</sequence>
<keyword evidence="6" id="KW-0679">Respiratory chain</keyword>
<evidence type="ECO:0000256" key="6">
    <source>
        <dbReference type="ARBA" id="ARBA00022660"/>
    </source>
</evidence>
<evidence type="ECO:0000256" key="9">
    <source>
        <dbReference type="ARBA" id="ARBA00023128"/>
    </source>
</evidence>
<keyword evidence="9" id="KW-0496">Mitochondrion</keyword>
<name>A0A7D9JG64_PARCT</name>
<dbReference type="GO" id="GO:0022904">
    <property type="term" value="P:respiratory electron transport chain"/>
    <property type="evidence" value="ECO:0007669"/>
    <property type="project" value="InterPro"/>
</dbReference>
<keyword evidence="7" id="KW-0999">Mitochondrion inner membrane</keyword>
<comment type="function">
    <text evidence="1">Accessory subunit of the mitochondrial membrane respiratory chain NADH dehydrogenase (Complex I), that is believed not to be involved in catalysis. Complex I functions in the transfer of electrons from NADH to the respiratory chain. The immediate electron acceptor for the enzyme is believed to be ubiquinone.</text>
</comment>
<dbReference type="InterPro" id="IPR006806">
    <property type="entry name" value="NDUFA5"/>
</dbReference>
<dbReference type="Pfam" id="PF04716">
    <property type="entry name" value="ETC_C1_NDUFA5"/>
    <property type="match status" value="1"/>
</dbReference>
<proteinExistence type="inferred from homology"/>
<comment type="similarity">
    <text evidence="3">Belongs to the complex I NDUFA5 subunit family.</text>
</comment>
<dbReference type="Proteomes" id="UP001152795">
    <property type="component" value="Unassembled WGS sequence"/>
</dbReference>
<dbReference type="GO" id="GO:0005743">
    <property type="term" value="C:mitochondrial inner membrane"/>
    <property type="evidence" value="ECO:0007669"/>
    <property type="project" value="UniProtKB-SubCell"/>
</dbReference>
<evidence type="ECO:0000313" key="11">
    <source>
        <dbReference type="EMBL" id="CAB4029091.1"/>
    </source>
</evidence>
<dbReference type="PANTHER" id="PTHR12653">
    <property type="entry name" value="NADH-UBIQUINONE OXIDOREDUCTASE 13 KD-B SUBUNIT"/>
    <property type="match status" value="1"/>
</dbReference>
<evidence type="ECO:0000256" key="4">
    <source>
        <dbReference type="ARBA" id="ARBA00011533"/>
    </source>
</evidence>
<reference evidence="11" key="1">
    <citation type="submission" date="2020-04" db="EMBL/GenBank/DDBJ databases">
        <authorList>
            <person name="Alioto T."/>
            <person name="Alioto T."/>
            <person name="Gomez Garrido J."/>
        </authorList>
    </citation>
    <scope>NUCLEOTIDE SEQUENCE</scope>
    <source>
        <strain evidence="11">A484AB</strain>
    </source>
</reference>
<dbReference type="PANTHER" id="PTHR12653:SF0">
    <property type="entry name" value="NADH DEHYDROGENASE [UBIQUINONE] 1 ALPHA SUBCOMPLEX SUBUNIT 5"/>
    <property type="match status" value="1"/>
</dbReference>
<comment type="subunit">
    <text evidence="4">Complex I is composed of 45 different subunits.</text>
</comment>